<dbReference type="SUPFAM" id="SSF51445">
    <property type="entry name" value="(Trans)glycosidases"/>
    <property type="match status" value="1"/>
</dbReference>
<dbReference type="EMBL" id="CP002418">
    <property type="protein sequence ID" value="ADU43323.1"/>
    <property type="molecule type" value="Genomic_DNA"/>
</dbReference>
<organism evidence="6 7">
    <name type="scientific">Rhodopseudomonas palustris (strain DX-1)</name>
    <dbReference type="NCBI Taxonomy" id="652103"/>
    <lineage>
        <taxon>Bacteria</taxon>
        <taxon>Pseudomonadati</taxon>
        <taxon>Pseudomonadota</taxon>
        <taxon>Alphaproteobacteria</taxon>
        <taxon>Hyphomicrobiales</taxon>
        <taxon>Nitrobacteraceae</taxon>
        <taxon>Rhodopseudomonas</taxon>
    </lineage>
</organism>
<gene>
    <name evidence="6" type="ordered locus">Rpdx1_1706</name>
</gene>
<name>E6VKT4_RHOPX</name>
<dbReference type="AlphaFoldDB" id="E6VKT4"/>
<dbReference type="BioCyc" id="RPAL652103:RPDX1_RS08370-MONOMER"/>
<comment type="similarity">
    <text evidence="1">Belongs to the glycosyl hydrolase 13 family.</text>
</comment>
<dbReference type="SMART" id="SM00642">
    <property type="entry name" value="Aamy"/>
    <property type="match status" value="1"/>
</dbReference>
<evidence type="ECO:0000313" key="6">
    <source>
        <dbReference type="EMBL" id="ADU43323.1"/>
    </source>
</evidence>
<dbReference type="InterPro" id="IPR013783">
    <property type="entry name" value="Ig-like_fold"/>
</dbReference>
<accession>E6VKT4</accession>
<feature type="region of interest" description="Disordered" evidence="4">
    <location>
        <begin position="473"/>
        <end position="493"/>
    </location>
</feature>
<dbReference type="InterPro" id="IPR006047">
    <property type="entry name" value="GH13_cat_dom"/>
</dbReference>
<feature type="compositionally biased region" description="Basic and acidic residues" evidence="4">
    <location>
        <begin position="473"/>
        <end position="482"/>
    </location>
</feature>
<protein>
    <submittedName>
        <fullName evidence="6">Glycogen debranching enzyme GlgX</fullName>
    </submittedName>
</protein>
<dbReference type="Gene3D" id="2.60.40.1180">
    <property type="entry name" value="Golgi alpha-mannosidase II"/>
    <property type="match status" value="1"/>
</dbReference>
<dbReference type="GO" id="GO:0005980">
    <property type="term" value="P:glycogen catabolic process"/>
    <property type="evidence" value="ECO:0007669"/>
    <property type="project" value="InterPro"/>
</dbReference>
<evidence type="ECO:0000256" key="2">
    <source>
        <dbReference type="ARBA" id="ARBA00022801"/>
    </source>
</evidence>
<dbReference type="OrthoDB" id="3236218at2"/>
<evidence type="ECO:0000256" key="1">
    <source>
        <dbReference type="ARBA" id="ARBA00008061"/>
    </source>
</evidence>
<dbReference type="Gene3D" id="3.20.20.80">
    <property type="entry name" value="Glycosidases"/>
    <property type="match status" value="1"/>
</dbReference>
<keyword evidence="3" id="KW-0326">Glycosidase</keyword>
<evidence type="ECO:0000313" key="7">
    <source>
        <dbReference type="Proteomes" id="UP000001402"/>
    </source>
</evidence>
<dbReference type="InterPro" id="IPR014756">
    <property type="entry name" value="Ig_E-set"/>
</dbReference>
<keyword evidence="2" id="KW-0378">Hydrolase</keyword>
<dbReference type="Gene3D" id="2.60.40.10">
    <property type="entry name" value="Immunoglobulins"/>
    <property type="match status" value="1"/>
</dbReference>
<dbReference type="HOGENOM" id="CLU_011725_1_1_5"/>
<dbReference type="SUPFAM" id="SSF51011">
    <property type="entry name" value="Glycosyl hydrolase domain"/>
    <property type="match status" value="1"/>
</dbReference>
<dbReference type="GO" id="GO:0004135">
    <property type="term" value="F:amylo-alpha-1,6-glucosidase activity"/>
    <property type="evidence" value="ECO:0007669"/>
    <property type="project" value="InterPro"/>
</dbReference>
<dbReference type="InterPro" id="IPR011837">
    <property type="entry name" value="Glycogen_debranch_GlgX"/>
</dbReference>
<dbReference type="CDD" id="cd02856">
    <property type="entry name" value="E_set_GDE_Isoamylase_N"/>
    <property type="match status" value="1"/>
</dbReference>
<dbReference type="NCBIfam" id="TIGR02100">
    <property type="entry name" value="glgX_debranch"/>
    <property type="match status" value="1"/>
</dbReference>
<dbReference type="CDD" id="cd11326">
    <property type="entry name" value="AmyAc_Glg_debranch"/>
    <property type="match status" value="1"/>
</dbReference>
<evidence type="ECO:0000256" key="4">
    <source>
        <dbReference type="SAM" id="MobiDB-lite"/>
    </source>
</evidence>
<feature type="domain" description="Glycosyl hydrolase family 13 catalytic" evidence="5">
    <location>
        <begin position="168"/>
        <end position="572"/>
    </location>
</feature>
<reference evidence="6" key="1">
    <citation type="submission" date="2010-12" db="EMBL/GenBank/DDBJ databases">
        <title>Complete sequence of Rhodopseudomonas palustris DX-1.</title>
        <authorList>
            <consortium name="US DOE Joint Genome Institute"/>
            <person name="Lucas S."/>
            <person name="Copeland A."/>
            <person name="Lapidus A."/>
            <person name="Cheng J.-F."/>
            <person name="Goodwin L."/>
            <person name="Pitluck S."/>
            <person name="Misra M."/>
            <person name="Chertkov O."/>
            <person name="Detter J.C."/>
            <person name="Han C."/>
            <person name="Tapia R."/>
            <person name="Land M."/>
            <person name="Hauser L."/>
            <person name="Kyrpides N."/>
            <person name="Ivanova N."/>
            <person name="Ovchinnikova G."/>
            <person name="Logan B."/>
            <person name="Oda Y."/>
            <person name="Harwood C."/>
            <person name="Woyke T."/>
        </authorList>
    </citation>
    <scope>NUCLEOTIDE SEQUENCE [LARGE SCALE GENOMIC DNA]</scope>
    <source>
        <strain evidence="6">DX-1</strain>
    </source>
</reference>
<evidence type="ECO:0000259" key="5">
    <source>
        <dbReference type="SMART" id="SM00642"/>
    </source>
</evidence>
<dbReference type="InterPro" id="IPR013780">
    <property type="entry name" value="Glyco_hydro_b"/>
</dbReference>
<dbReference type="SUPFAM" id="SSF81296">
    <property type="entry name" value="E set domains"/>
    <property type="match status" value="1"/>
</dbReference>
<dbReference type="STRING" id="652103.Rpdx1_1706"/>
<sequence>MRLTAGTDSRLGATWDGRGTNFALFSANAHKVELCLFDAQGRRELERIELPERTEDVWHGYLNDVSPGQLYGYRVYGPYDPDHGHRFNAHKLLLDPYAKRPSGRLVWSEAHFAYRTGSPREDLSFDRRDNARGMPKAVVVDETVGSGRRETRPGIRWEDTVIYEAHVKGLTQLRDDVPPGLRGTFGGLACPSMIAHLKRLGVTTIELLPVHGFVDDRILVEKKLVNYWGYNTISFFAPETRYAPDKDHPLDSFRTTVARLHDAGIEVLLDVVYNHTAEGNHLGPTLSFRGIDNASYYWLQPDNPRYYDDFTGCGNSLNLTHPRVLQMVMDSLRYWVEFCHVDGFRFDLATTLARGPNGYDRKGGFFTAIRQDPALAGVKLVAEPWDLGMGGYQVGAFPSQWSEWNDRYRSVMRRYWSGEGSLIGEVSRRMTGSSDMFNHDGRMPRASVNHVTVHDGFTLADLFSYEHKHNLANGEENRDGSNDNHSINCGVEGPSDDPKILGLRRQLRKNQLACLFLAQGVPLLLAGDEVGNSQSGNNNAYCQDNEIGWVGWDGSNTDDDMVEFVGLMTDIRRRFPQLRSRRWLDGRRADGSYGVLWLTPSAAEMTEQDWAFPDGRFLAYMLSPSEAGGDSIFIVLNSGGEAIDFHLPKTSDFPVWHQLFDTTKDTVQVAPLKFGSVSSAPPRSVLAFAGTMA</sequence>
<dbReference type="Pfam" id="PF02922">
    <property type="entry name" value="CBM_48"/>
    <property type="match status" value="1"/>
</dbReference>
<dbReference type="KEGG" id="rpx:Rpdx1_1706"/>
<dbReference type="Proteomes" id="UP000001402">
    <property type="component" value="Chromosome"/>
</dbReference>
<dbReference type="InterPro" id="IPR004193">
    <property type="entry name" value="Glyco_hydro_13_N"/>
</dbReference>
<proteinExistence type="inferred from homology"/>
<dbReference type="PANTHER" id="PTHR43002">
    <property type="entry name" value="GLYCOGEN DEBRANCHING ENZYME"/>
    <property type="match status" value="1"/>
</dbReference>
<dbReference type="eggNOG" id="COG1523">
    <property type="taxonomic scope" value="Bacteria"/>
</dbReference>
<evidence type="ECO:0000256" key="3">
    <source>
        <dbReference type="ARBA" id="ARBA00023295"/>
    </source>
</evidence>
<dbReference type="InterPro" id="IPR044505">
    <property type="entry name" value="GlgX_Isoamylase_N_E_set"/>
</dbReference>
<dbReference type="InterPro" id="IPR017853">
    <property type="entry name" value="GH"/>
</dbReference>